<sequence>MEHIKFLAPLPKKVPAIVYEDALTSEPEFSPEPTVSPHHVKEVDLEFEISFSKSDDEDYTIIYNNDSFSYKIIYVNDLKSNADNDDGKINVKLSLENIYIEPLGSVIDANDRLARIYNRQVHRVQVLDFDVLIKEMDQAMTDKPRMSFREIISKVDLYEHWTMISSAIDFLSTFPSYTLIRGPLRRLCHRLIAFSITGSGQAPKKVTTTDLYYLRSMDKAYCLFRHASGRKQRAKVFGGHLIARLGVHFGVIMKQSLQTLNVEVRELTTTGIDELVRLRIYDRLGDVMTWVAMGLERQHARAAGPQEAVLALRTARQRLQRLEEEVYKLGKILVQQGALIDRLSTDQSRFDTLMIGHMTQLIEASGL</sequence>
<accession>A0A699I882</accession>
<feature type="non-terminal residue" evidence="1">
    <location>
        <position position="367"/>
    </location>
</feature>
<reference evidence="1" key="1">
    <citation type="journal article" date="2019" name="Sci. Rep.">
        <title>Draft genome of Tanacetum cinerariifolium, the natural source of mosquito coil.</title>
        <authorList>
            <person name="Yamashiro T."/>
            <person name="Shiraishi A."/>
            <person name="Satake H."/>
            <person name="Nakayama K."/>
        </authorList>
    </citation>
    <scope>NUCLEOTIDE SEQUENCE</scope>
</reference>
<dbReference type="AlphaFoldDB" id="A0A699I882"/>
<name>A0A699I882_TANCI</name>
<proteinExistence type="predicted"/>
<protein>
    <submittedName>
        <fullName evidence="1">Uncharacterized protein</fullName>
    </submittedName>
</protein>
<evidence type="ECO:0000313" key="1">
    <source>
        <dbReference type="EMBL" id="GEZ26074.1"/>
    </source>
</evidence>
<organism evidence="1">
    <name type="scientific">Tanacetum cinerariifolium</name>
    <name type="common">Dalmatian daisy</name>
    <name type="synonym">Chrysanthemum cinerariifolium</name>
    <dbReference type="NCBI Taxonomy" id="118510"/>
    <lineage>
        <taxon>Eukaryota</taxon>
        <taxon>Viridiplantae</taxon>
        <taxon>Streptophyta</taxon>
        <taxon>Embryophyta</taxon>
        <taxon>Tracheophyta</taxon>
        <taxon>Spermatophyta</taxon>
        <taxon>Magnoliopsida</taxon>
        <taxon>eudicotyledons</taxon>
        <taxon>Gunneridae</taxon>
        <taxon>Pentapetalae</taxon>
        <taxon>asterids</taxon>
        <taxon>campanulids</taxon>
        <taxon>Asterales</taxon>
        <taxon>Asteraceae</taxon>
        <taxon>Asteroideae</taxon>
        <taxon>Anthemideae</taxon>
        <taxon>Anthemidinae</taxon>
        <taxon>Tanacetum</taxon>
    </lineage>
</organism>
<gene>
    <name evidence="1" type="ORF">Tci_498047</name>
</gene>
<dbReference type="EMBL" id="BKCJ010258283">
    <property type="protein sequence ID" value="GEZ26074.1"/>
    <property type="molecule type" value="Genomic_DNA"/>
</dbReference>
<comment type="caution">
    <text evidence="1">The sequence shown here is derived from an EMBL/GenBank/DDBJ whole genome shotgun (WGS) entry which is preliminary data.</text>
</comment>